<proteinExistence type="predicted"/>
<sequence length="41" mass="4679">MSELTPEQLAKLFPGVDPKNIKVLDINNLSQSDIYSLKKKY</sequence>
<name>A0A1H6AHW1_9BACT</name>
<accession>A0A1H6AHW1</accession>
<dbReference type="Proteomes" id="UP000236736">
    <property type="component" value="Unassembled WGS sequence"/>
</dbReference>
<keyword evidence="2" id="KW-1185">Reference proteome</keyword>
<protein>
    <submittedName>
        <fullName evidence="1">Uncharacterized protein</fullName>
    </submittedName>
</protein>
<evidence type="ECO:0000313" key="1">
    <source>
        <dbReference type="EMBL" id="SEG47605.1"/>
    </source>
</evidence>
<dbReference type="EMBL" id="FNVR01000044">
    <property type="protein sequence ID" value="SEG47605.1"/>
    <property type="molecule type" value="Genomic_DNA"/>
</dbReference>
<dbReference type="AlphaFoldDB" id="A0A1H6AHW1"/>
<organism evidence="1 2">
    <name type="scientific">Algoriphagus boritolerans DSM 17298 = JCM 18970</name>
    <dbReference type="NCBI Taxonomy" id="1120964"/>
    <lineage>
        <taxon>Bacteria</taxon>
        <taxon>Pseudomonadati</taxon>
        <taxon>Bacteroidota</taxon>
        <taxon>Cytophagia</taxon>
        <taxon>Cytophagales</taxon>
        <taxon>Cyclobacteriaceae</taxon>
        <taxon>Algoriphagus</taxon>
    </lineage>
</organism>
<gene>
    <name evidence="1" type="ORF">SAMN03080598_04119</name>
</gene>
<reference evidence="2" key="1">
    <citation type="submission" date="2016-10" db="EMBL/GenBank/DDBJ databases">
        <authorList>
            <person name="Varghese N."/>
            <person name="Submissions S."/>
        </authorList>
    </citation>
    <scope>NUCLEOTIDE SEQUENCE [LARGE SCALE GENOMIC DNA]</scope>
    <source>
        <strain evidence="2">DSM 17298</strain>
    </source>
</reference>
<evidence type="ECO:0000313" key="2">
    <source>
        <dbReference type="Proteomes" id="UP000236736"/>
    </source>
</evidence>